<reference evidence="1" key="1">
    <citation type="journal article" date="2023" name="Mol. Phylogenet. Evol.">
        <title>Genome-scale phylogeny and comparative genomics of the fungal order Sordariales.</title>
        <authorList>
            <person name="Hensen N."/>
            <person name="Bonometti L."/>
            <person name="Westerberg I."/>
            <person name="Brannstrom I.O."/>
            <person name="Guillou S."/>
            <person name="Cros-Aarteil S."/>
            <person name="Calhoun S."/>
            <person name="Haridas S."/>
            <person name="Kuo A."/>
            <person name="Mondo S."/>
            <person name="Pangilinan J."/>
            <person name="Riley R."/>
            <person name="LaButti K."/>
            <person name="Andreopoulos B."/>
            <person name="Lipzen A."/>
            <person name="Chen C."/>
            <person name="Yan M."/>
            <person name="Daum C."/>
            <person name="Ng V."/>
            <person name="Clum A."/>
            <person name="Steindorff A."/>
            <person name="Ohm R.A."/>
            <person name="Martin F."/>
            <person name="Silar P."/>
            <person name="Natvig D.O."/>
            <person name="Lalanne C."/>
            <person name="Gautier V."/>
            <person name="Ament-Velasquez S.L."/>
            <person name="Kruys A."/>
            <person name="Hutchinson M.I."/>
            <person name="Powell A.J."/>
            <person name="Barry K."/>
            <person name="Miller A.N."/>
            <person name="Grigoriev I.V."/>
            <person name="Debuchy R."/>
            <person name="Gladieux P."/>
            <person name="Hiltunen Thoren M."/>
            <person name="Johannesson H."/>
        </authorList>
    </citation>
    <scope>NUCLEOTIDE SEQUENCE</scope>
    <source>
        <strain evidence="1">PSN243</strain>
    </source>
</reference>
<dbReference type="EMBL" id="MU865933">
    <property type="protein sequence ID" value="KAK4450235.1"/>
    <property type="molecule type" value="Genomic_DNA"/>
</dbReference>
<dbReference type="InterPro" id="IPR032675">
    <property type="entry name" value="LRR_dom_sf"/>
</dbReference>
<protein>
    <recommendedName>
        <fullName evidence="3">F-box domain-containing protein</fullName>
    </recommendedName>
</protein>
<dbReference type="Gene3D" id="3.80.10.10">
    <property type="entry name" value="Ribonuclease Inhibitor"/>
    <property type="match status" value="1"/>
</dbReference>
<name>A0AAV9GP79_9PEZI</name>
<evidence type="ECO:0008006" key="3">
    <source>
        <dbReference type="Google" id="ProtNLM"/>
    </source>
</evidence>
<gene>
    <name evidence="1" type="ORF">QBC34DRAFT_461546</name>
</gene>
<keyword evidence="2" id="KW-1185">Reference proteome</keyword>
<proteinExistence type="predicted"/>
<sequence>MSLLESLPVEILNEICSLLCDHCAEPTWPDPLLASTVAEMDYGAWEWDHHWHGIEPLLQPGYGRGRRGPTPALAALCRTSRFLRIVAQPYFYHSIKCSDAGDGDFLPQLVLTLASNPHLAQHVKNVEIVYPRIKDIPPGVLPALAETAKRLDLLLPRRWAEQCGDRDAAIIQLLLLHLPNAATMTISLMREWIFGHWWLPAIHNPTTRHCLRALTKLCVLEDKESDLQGYPTNEWLFTIIMAAENLKTLALEEFVPEPIEKFPLAGLRNIVHLSIHYSLNCVSADAVTALIQACDRLEVFHMKWSPDGDELYEPIPPHCVLEALEKHTASLRILSLLMEKPEGDDGPGDERPFPPARDQDLRHFEKLESLWIHLRDLKCADSRSRIDNAADDALVASFPPSLERLYLADPVEQVFYAVVRLASAWAKGKLPALKEVAVRYDANFLQAPAREKYAKLATEVLKGRSDNGWIADQNPVNLANQCLAMIRAVWDRVGCPGKMPVTPPSSEARLIWQ</sequence>
<dbReference type="AlphaFoldDB" id="A0AAV9GP79"/>
<reference evidence="1" key="2">
    <citation type="submission" date="2023-05" db="EMBL/GenBank/DDBJ databases">
        <authorList>
            <consortium name="Lawrence Berkeley National Laboratory"/>
            <person name="Steindorff A."/>
            <person name="Hensen N."/>
            <person name="Bonometti L."/>
            <person name="Westerberg I."/>
            <person name="Brannstrom I.O."/>
            <person name="Guillou S."/>
            <person name="Cros-Aarteil S."/>
            <person name="Calhoun S."/>
            <person name="Haridas S."/>
            <person name="Kuo A."/>
            <person name="Mondo S."/>
            <person name="Pangilinan J."/>
            <person name="Riley R."/>
            <person name="Labutti K."/>
            <person name="Andreopoulos B."/>
            <person name="Lipzen A."/>
            <person name="Chen C."/>
            <person name="Yanf M."/>
            <person name="Daum C."/>
            <person name="Ng V."/>
            <person name="Clum A."/>
            <person name="Ohm R."/>
            <person name="Martin F."/>
            <person name="Silar P."/>
            <person name="Natvig D."/>
            <person name="Lalanne C."/>
            <person name="Gautier V."/>
            <person name="Ament-Velasquez S.L."/>
            <person name="Kruys A."/>
            <person name="Hutchinson M.I."/>
            <person name="Powell A.J."/>
            <person name="Barry K."/>
            <person name="Miller A.N."/>
            <person name="Grigoriev I.V."/>
            <person name="Debuchy R."/>
            <person name="Gladieux P."/>
            <person name="Thoren M.H."/>
            <person name="Johannesson H."/>
        </authorList>
    </citation>
    <scope>NUCLEOTIDE SEQUENCE</scope>
    <source>
        <strain evidence="1">PSN243</strain>
    </source>
</reference>
<evidence type="ECO:0000313" key="1">
    <source>
        <dbReference type="EMBL" id="KAK4450235.1"/>
    </source>
</evidence>
<dbReference type="Proteomes" id="UP001321760">
    <property type="component" value="Unassembled WGS sequence"/>
</dbReference>
<organism evidence="1 2">
    <name type="scientific">Podospora aff. communis PSN243</name>
    <dbReference type="NCBI Taxonomy" id="3040156"/>
    <lineage>
        <taxon>Eukaryota</taxon>
        <taxon>Fungi</taxon>
        <taxon>Dikarya</taxon>
        <taxon>Ascomycota</taxon>
        <taxon>Pezizomycotina</taxon>
        <taxon>Sordariomycetes</taxon>
        <taxon>Sordariomycetidae</taxon>
        <taxon>Sordariales</taxon>
        <taxon>Podosporaceae</taxon>
        <taxon>Podospora</taxon>
    </lineage>
</organism>
<evidence type="ECO:0000313" key="2">
    <source>
        <dbReference type="Proteomes" id="UP001321760"/>
    </source>
</evidence>
<comment type="caution">
    <text evidence="1">The sequence shown here is derived from an EMBL/GenBank/DDBJ whole genome shotgun (WGS) entry which is preliminary data.</text>
</comment>
<accession>A0AAV9GP79</accession>